<proteinExistence type="predicted"/>
<name>I0KCM1_9BACT</name>
<dbReference type="HOGENOM" id="CLU_2972774_0_0_10"/>
<keyword evidence="2" id="KW-1185">Reference proteome</keyword>
<organism evidence="1 2">
    <name type="scientific">Fibrella aestuarina BUZ 2</name>
    <dbReference type="NCBI Taxonomy" id="1166018"/>
    <lineage>
        <taxon>Bacteria</taxon>
        <taxon>Pseudomonadati</taxon>
        <taxon>Bacteroidota</taxon>
        <taxon>Cytophagia</taxon>
        <taxon>Cytophagales</taxon>
        <taxon>Spirosomataceae</taxon>
        <taxon>Fibrella</taxon>
    </lineage>
</organism>
<sequence length="58" mass="6243">MLIGSAASQLRLANSGFLPRTYAQPTKNAPQRNSLQGVSEGILAGWLGLNQRNGRFTN</sequence>
<dbReference type="EMBL" id="HE796683">
    <property type="protein sequence ID" value="CCH01874.1"/>
    <property type="molecule type" value="Genomic_DNA"/>
</dbReference>
<dbReference type="AlphaFoldDB" id="I0KCM1"/>
<dbReference type="Proteomes" id="UP000011058">
    <property type="component" value="Chromosome"/>
</dbReference>
<evidence type="ECO:0000313" key="1">
    <source>
        <dbReference type="EMBL" id="CCH01874.1"/>
    </source>
</evidence>
<evidence type="ECO:0000313" key="2">
    <source>
        <dbReference type="Proteomes" id="UP000011058"/>
    </source>
</evidence>
<dbReference type="KEGG" id="fae:FAES_3868"/>
<gene>
    <name evidence="1" type="ORF">FAES_3868</name>
</gene>
<protein>
    <submittedName>
        <fullName evidence="1">Uncharacterized protein</fullName>
    </submittedName>
</protein>
<accession>I0KCM1</accession>
<reference evidence="1 2" key="1">
    <citation type="journal article" date="2012" name="J. Bacteriol.">
        <title>Genome Sequence of Fibrella aestuarina BUZ 2T, a Filamentous Marine Bacterium.</title>
        <authorList>
            <person name="Filippini M."/>
            <person name="Qi W."/>
            <person name="Blom J."/>
            <person name="Goesmann A."/>
            <person name="Smits T.H."/>
            <person name="Bagheri H.C."/>
        </authorList>
    </citation>
    <scope>NUCLEOTIDE SEQUENCE [LARGE SCALE GENOMIC DNA]</scope>
    <source>
        <strain evidence="2">BUZ 2T</strain>
    </source>
</reference>